<proteinExistence type="predicted"/>
<dbReference type="PANTHER" id="PTHR43557">
    <property type="entry name" value="APOPTOSIS-INDUCING FACTOR 1"/>
    <property type="match status" value="1"/>
</dbReference>
<dbReference type="RefSeq" id="WP_381840588.1">
    <property type="nucleotide sequence ID" value="NZ_JBHTCF010000031.1"/>
</dbReference>
<dbReference type="Pfam" id="PF14759">
    <property type="entry name" value="Reductase_C"/>
    <property type="match status" value="1"/>
</dbReference>
<dbReference type="InterPro" id="IPR036188">
    <property type="entry name" value="FAD/NAD-bd_sf"/>
</dbReference>
<dbReference type="PRINTS" id="PR00368">
    <property type="entry name" value="FADPNR"/>
</dbReference>
<dbReference type="InterPro" id="IPR016156">
    <property type="entry name" value="FAD/NAD-linked_Rdtase_dimer_sf"/>
</dbReference>
<evidence type="ECO:0000256" key="3">
    <source>
        <dbReference type="ARBA" id="ARBA00022827"/>
    </source>
</evidence>
<evidence type="ECO:0000256" key="2">
    <source>
        <dbReference type="ARBA" id="ARBA00022630"/>
    </source>
</evidence>
<evidence type="ECO:0000259" key="6">
    <source>
        <dbReference type="Pfam" id="PF14759"/>
    </source>
</evidence>
<dbReference type="SUPFAM" id="SSF55424">
    <property type="entry name" value="FAD/NAD-linked reductases, dimerisation (C-terminal) domain"/>
    <property type="match status" value="1"/>
</dbReference>
<comment type="caution">
    <text evidence="7">The sequence shown here is derived from an EMBL/GenBank/DDBJ whole genome shotgun (WGS) entry which is preliminary data.</text>
</comment>
<dbReference type="Proteomes" id="UP001596523">
    <property type="component" value="Unassembled WGS sequence"/>
</dbReference>
<dbReference type="Pfam" id="PF07992">
    <property type="entry name" value="Pyr_redox_2"/>
    <property type="match status" value="1"/>
</dbReference>
<organism evidence="7 8">
    <name type="scientific">Streptomyces monticola</name>
    <dbReference type="NCBI Taxonomy" id="2666263"/>
    <lineage>
        <taxon>Bacteria</taxon>
        <taxon>Bacillati</taxon>
        <taxon>Actinomycetota</taxon>
        <taxon>Actinomycetes</taxon>
        <taxon>Kitasatosporales</taxon>
        <taxon>Streptomycetaceae</taxon>
        <taxon>Streptomyces</taxon>
    </lineage>
</organism>
<accession>A0ABW2JXQ3</accession>
<comment type="cofactor">
    <cofactor evidence="1">
        <name>FAD</name>
        <dbReference type="ChEBI" id="CHEBI:57692"/>
    </cofactor>
</comment>
<dbReference type="InterPro" id="IPR028202">
    <property type="entry name" value="Reductase_C"/>
</dbReference>
<dbReference type="SUPFAM" id="SSF51905">
    <property type="entry name" value="FAD/NAD(P)-binding domain"/>
    <property type="match status" value="1"/>
</dbReference>
<dbReference type="InterPro" id="IPR023753">
    <property type="entry name" value="FAD/NAD-binding_dom"/>
</dbReference>
<feature type="domain" description="FAD/NAD(P)-binding" evidence="5">
    <location>
        <begin position="5"/>
        <end position="313"/>
    </location>
</feature>
<dbReference type="InterPro" id="IPR050446">
    <property type="entry name" value="FAD-oxidoreductase/Apoptosis"/>
</dbReference>
<keyword evidence="3" id="KW-0274">FAD</keyword>
<dbReference type="PANTHER" id="PTHR43557:SF2">
    <property type="entry name" value="RIESKE DOMAIN-CONTAINING PROTEIN-RELATED"/>
    <property type="match status" value="1"/>
</dbReference>
<keyword evidence="2" id="KW-0285">Flavoprotein</keyword>
<sequence length="422" mass="43457">MSAGRVAVVGASAAGLAAAEALRRHGWQGELSLIGAEPHLPYDRPPLSKQVLSGAWAPERTWLRTREQLDSLGMDVRLGVSVAEMDSGARSVADRETGVRHLTLSDGSGLDCAGVIAATGLLARAFPGAEGIAGVRGLRCMDDAMALREQLSTPGRRVAVVGNGVLGSEIAAVVRESGHEVALIGPSATPMEHTVGPFLGGLLARAHDARGVALYGGRLVESLGTVAGAVRSVLLDDGTELAADLVLTATGSTPATAWLAGTEGLDLSDGLGCDAYCAAAPGLYAAGDVARWHHPVYGRALRVEHRMNATEQGMAAARNLLAVLRPGLGLTATPFAPVPYFWSDQYDVKLQAYGLLTPGGQTHTQIVDGDRPSAAALYGEDGLATGVAAAGLPPRTVRALRAVIATPAPWDEALIGFKEALG</sequence>
<name>A0ABW2JXQ3_9ACTN</name>
<keyword evidence="4" id="KW-0560">Oxidoreductase</keyword>
<keyword evidence="8" id="KW-1185">Reference proteome</keyword>
<evidence type="ECO:0000313" key="7">
    <source>
        <dbReference type="EMBL" id="MFC7310310.1"/>
    </source>
</evidence>
<evidence type="ECO:0000259" key="5">
    <source>
        <dbReference type="Pfam" id="PF07992"/>
    </source>
</evidence>
<dbReference type="PRINTS" id="PR00411">
    <property type="entry name" value="PNDRDTASEI"/>
</dbReference>
<evidence type="ECO:0000313" key="8">
    <source>
        <dbReference type="Proteomes" id="UP001596523"/>
    </source>
</evidence>
<reference evidence="8" key="1">
    <citation type="journal article" date="2019" name="Int. J. Syst. Evol. Microbiol.">
        <title>The Global Catalogue of Microorganisms (GCM) 10K type strain sequencing project: providing services to taxonomists for standard genome sequencing and annotation.</title>
        <authorList>
            <consortium name="The Broad Institute Genomics Platform"/>
            <consortium name="The Broad Institute Genome Sequencing Center for Infectious Disease"/>
            <person name="Wu L."/>
            <person name="Ma J."/>
        </authorList>
    </citation>
    <scope>NUCLEOTIDE SEQUENCE [LARGE SCALE GENOMIC DNA]</scope>
    <source>
        <strain evidence="8">SYNS20</strain>
    </source>
</reference>
<feature type="domain" description="Reductase C-terminal" evidence="6">
    <location>
        <begin position="340"/>
        <end position="413"/>
    </location>
</feature>
<evidence type="ECO:0000256" key="4">
    <source>
        <dbReference type="ARBA" id="ARBA00023002"/>
    </source>
</evidence>
<dbReference type="EMBL" id="JBHTCF010000031">
    <property type="protein sequence ID" value="MFC7310310.1"/>
    <property type="molecule type" value="Genomic_DNA"/>
</dbReference>
<protein>
    <submittedName>
        <fullName evidence="7">NAD(P)/FAD-dependent oxidoreductase</fullName>
    </submittedName>
</protein>
<dbReference type="Gene3D" id="3.50.50.60">
    <property type="entry name" value="FAD/NAD(P)-binding domain"/>
    <property type="match status" value="2"/>
</dbReference>
<dbReference type="Gene3D" id="3.30.390.30">
    <property type="match status" value="1"/>
</dbReference>
<evidence type="ECO:0000256" key="1">
    <source>
        <dbReference type="ARBA" id="ARBA00001974"/>
    </source>
</evidence>
<gene>
    <name evidence="7" type="ORF">ACFQVC_39625</name>
</gene>